<evidence type="ECO:0000313" key="1">
    <source>
        <dbReference type="EMBL" id="MCB5408428.1"/>
    </source>
</evidence>
<gene>
    <name evidence="1" type="ORF">H0485_00215</name>
</gene>
<name>A0ABS8CGC5_9RHOB</name>
<keyword evidence="2" id="KW-1185">Reference proteome</keyword>
<dbReference type="RefSeq" id="WP_226933303.1">
    <property type="nucleotide sequence ID" value="NZ_JACDXX010000001.1"/>
</dbReference>
<dbReference type="EMBL" id="JACDXX010000001">
    <property type="protein sequence ID" value="MCB5408428.1"/>
    <property type="molecule type" value="Genomic_DNA"/>
</dbReference>
<evidence type="ECO:0000313" key="2">
    <source>
        <dbReference type="Proteomes" id="UP001198571"/>
    </source>
</evidence>
<reference evidence="1 2" key="1">
    <citation type="submission" date="2020-07" db="EMBL/GenBank/DDBJ databases">
        <title>Pseudogemmobacter sp. nov., isolated from poultry manure in Taiwan.</title>
        <authorList>
            <person name="Lin S.-Y."/>
            <person name="Tang Y.-S."/>
            <person name="Young C.-C."/>
        </authorList>
    </citation>
    <scope>NUCLEOTIDE SEQUENCE [LARGE SCALE GENOMIC DNA]</scope>
    <source>
        <strain evidence="1 2">CC-YST710</strain>
    </source>
</reference>
<accession>A0ABS8CGC5</accession>
<proteinExistence type="predicted"/>
<protein>
    <submittedName>
        <fullName evidence="1">Uncharacterized protein</fullName>
    </submittedName>
</protein>
<dbReference type="Proteomes" id="UP001198571">
    <property type="component" value="Unassembled WGS sequence"/>
</dbReference>
<organism evidence="1 2">
    <name type="scientific">Pseudogemmobacter faecipullorum</name>
    <dbReference type="NCBI Taxonomy" id="2755041"/>
    <lineage>
        <taxon>Bacteria</taxon>
        <taxon>Pseudomonadati</taxon>
        <taxon>Pseudomonadota</taxon>
        <taxon>Alphaproteobacteria</taxon>
        <taxon>Rhodobacterales</taxon>
        <taxon>Paracoccaceae</taxon>
        <taxon>Pseudogemmobacter</taxon>
    </lineage>
</organism>
<sequence>MEYDVVCSAGPGTDHRSAAEVCEEFLQLLRSAYPDQSFLSAASDSEGRPRLDLVISQASRSATALQLVWTDLQGVKSEGRIESVSAMDRQLSSSMRQSLYRRALMASPLPE</sequence>
<comment type="caution">
    <text evidence="1">The sequence shown here is derived from an EMBL/GenBank/DDBJ whole genome shotgun (WGS) entry which is preliminary data.</text>
</comment>